<dbReference type="PANTHER" id="PTHR22603">
    <property type="entry name" value="CHOLINE/ETHANOALAMINE KINASE"/>
    <property type="match status" value="1"/>
</dbReference>
<evidence type="ECO:0000256" key="3">
    <source>
        <dbReference type="ARBA" id="ARBA00038211"/>
    </source>
</evidence>
<dbReference type="SUPFAM" id="SSF56112">
    <property type="entry name" value="Protein kinase-like (PK-like)"/>
    <property type="match status" value="1"/>
</dbReference>
<protein>
    <submittedName>
        <fullName evidence="5">Choline/ethanolamine kinase</fullName>
    </submittedName>
</protein>
<gene>
    <name evidence="5" type="primary">CHKB</name>
    <name evidence="5" type="ORF">Tcan_16573</name>
</gene>
<dbReference type="OMA" id="NNDLHEG"/>
<organism evidence="5 6">
    <name type="scientific">Toxocara canis</name>
    <name type="common">Canine roundworm</name>
    <dbReference type="NCBI Taxonomy" id="6265"/>
    <lineage>
        <taxon>Eukaryota</taxon>
        <taxon>Metazoa</taxon>
        <taxon>Ecdysozoa</taxon>
        <taxon>Nematoda</taxon>
        <taxon>Chromadorea</taxon>
        <taxon>Rhabditida</taxon>
        <taxon>Spirurina</taxon>
        <taxon>Ascaridomorpha</taxon>
        <taxon>Ascaridoidea</taxon>
        <taxon>Toxocaridae</taxon>
        <taxon>Toxocara</taxon>
    </lineage>
</organism>
<accession>A0A0B2VGV7</accession>
<dbReference type="Gene3D" id="3.90.1200.10">
    <property type="match status" value="1"/>
</dbReference>
<keyword evidence="1" id="KW-0594">Phospholipid biosynthesis</keyword>
<dbReference type="Proteomes" id="UP000031036">
    <property type="component" value="Unassembled WGS sequence"/>
</dbReference>
<dbReference type="GO" id="GO:0006646">
    <property type="term" value="P:phosphatidylethanolamine biosynthetic process"/>
    <property type="evidence" value="ECO:0007669"/>
    <property type="project" value="TreeGrafter"/>
</dbReference>
<dbReference type="GO" id="GO:0004103">
    <property type="term" value="F:choline kinase activity"/>
    <property type="evidence" value="ECO:0007669"/>
    <property type="project" value="TreeGrafter"/>
</dbReference>
<dbReference type="AlphaFoldDB" id="A0A0B2VGV7"/>
<proteinExistence type="inferred from homology"/>
<evidence type="ECO:0000313" key="6">
    <source>
        <dbReference type="Proteomes" id="UP000031036"/>
    </source>
</evidence>
<dbReference type="GO" id="GO:0005737">
    <property type="term" value="C:cytoplasm"/>
    <property type="evidence" value="ECO:0007669"/>
    <property type="project" value="TreeGrafter"/>
</dbReference>
<dbReference type="Gene3D" id="3.30.200.20">
    <property type="entry name" value="Phosphorylase Kinase, domain 1"/>
    <property type="match status" value="1"/>
</dbReference>
<evidence type="ECO:0000313" key="5">
    <source>
        <dbReference type="EMBL" id="KHN80684.1"/>
    </source>
</evidence>
<feature type="region of interest" description="Disordered" evidence="4">
    <location>
        <begin position="1"/>
        <end position="24"/>
    </location>
</feature>
<keyword evidence="6" id="KW-1185">Reference proteome</keyword>
<dbReference type="EMBL" id="JPKZ01001694">
    <property type="protein sequence ID" value="KHN80684.1"/>
    <property type="molecule type" value="Genomic_DNA"/>
</dbReference>
<dbReference type="PANTHER" id="PTHR22603:SF93">
    <property type="entry name" value="RE24176P"/>
    <property type="match status" value="1"/>
</dbReference>
<keyword evidence="5" id="KW-0808">Transferase</keyword>
<reference evidence="5 6" key="1">
    <citation type="submission" date="2014-11" db="EMBL/GenBank/DDBJ databases">
        <title>Genetic blueprint of the zoonotic pathogen Toxocara canis.</title>
        <authorList>
            <person name="Zhu X.-Q."/>
            <person name="Korhonen P.K."/>
            <person name="Cai H."/>
            <person name="Young N.D."/>
            <person name="Nejsum P."/>
            <person name="von Samson-Himmelstjerna G."/>
            <person name="Boag P.R."/>
            <person name="Tan P."/>
            <person name="Li Q."/>
            <person name="Min J."/>
            <person name="Yang Y."/>
            <person name="Wang X."/>
            <person name="Fang X."/>
            <person name="Hall R.S."/>
            <person name="Hofmann A."/>
            <person name="Sternberg P.W."/>
            <person name="Jex A.R."/>
            <person name="Gasser R.B."/>
        </authorList>
    </citation>
    <scope>NUCLEOTIDE SEQUENCE [LARGE SCALE GENOMIC DNA]</scope>
    <source>
        <strain evidence="5">PN_DK_2014</strain>
    </source>
</reference>
<dbReference type="InterPro" id="IPR011009">
    <property type="entry name" value="Kinase-like_dom_sf"/>
</dbReference>
<sequence length="425" mass="49064">MNVMQHHGDCVAMSSASNNDETKRKSLKELFSQNPSTPAVLEQTREICATYLGGTWETLKTNQIKLRVQEGGMNNYNFVVSLPDDVQTTEKEPRCALLRIYCNMDADEVTVETVIVALLSQKSLGPQLLGIFPGGRLEEFIPSRILTNEEFCNPFVAYEIGRILAYVHSLEMPITKRPRLMHIAEGMMKRLRQAPRWSNAHKMRTTLAKVDPALCPEMITIDILAEELEIAKKCLEKSGSPIVFTNNDLHEGNLLLRDGIEVTKEGLRGRQPGVDPIILIDYEYGSYYYRGFDLSHYCVECCQDNTNKEWPYYHIMQQQWPNEQHQRIYINGYLDKADEITKLNGAKRPQCIADLPVDREAATQRMLKEIRQFAAFPQLLWAIWSFRQAEDYPCEYDFVEYGFDRMAMYYSWKPEMLRYLDGCSS</sequence>
<keyword evidence="2" id="KW-1208">Phospholipid metabolism</keyword>
<comment type="caution">
    <text evidence="5">The sequence shown here is derived from an EMBL/GenBank/DDBJ whole genome shotgun (WGS) entry which is preliminary data.</text>
</comment>
<name>A0A0B2VGV7_TOXCA</name>
<keyword evidence="1" id="KW-0444">Lipid biosynthesis</keyword>
<dbReference type="GO" id="GO:0004305">
    <property type="term" value="F:ethanolamine kinase activity"/>
    <property type="evidence" value="ECO:0007669"/>
    <property type="project" value="TreeGrafter"/>
</dbReference>
<dbReference type="OrthoDB" id="3649325at2759"/>
<keyword evidence="1" id="KW-0443">Lipid metabolism</keyword>
<evidence type="ECO:0000256" key="1">
    <source>
        <dbReference type="ARBA" id="ARBA00023209"/>
    </source>
</evidence>
<evidence type="ECO:0000256" key="2">
    <source>
        <dbReference type="ARBA" id="ARBA00023264"/>
    </source>
</evidence>
<dbReference type="Pfam" id="PF01633">
    <property type="entry name" value="Choline_kinase"/>
    <property type="match status" value="1"/>
</dbReference>
<evidence type="ECO:0000256" key="4">
    <source>
        <dbReference type="SAM" id="MobiDB-lite"/>
    </source>
</evidence>
<comment type="similarity">
    <text evidence="3">Belongs to the choline/ethanolamine kinase family.</text>
</comment>
<dbReference type="STRING" id="6265.A0A0B2VGV7"/>
<keyword evidence="5" id="KW-0418">Kinase</keyword>